<evidence type="ECO:0000259" key="1">
    <source>
        <dbReference type="Pfam" id="PF13358"/>
    </source>
</evidence>
<dbReference type="InterPro" id="IPR036397">
    <property type="entry name" value="RNaseH_sf"/>
</dbReference>
<dbReference type="SUPFAM" id="SSF46689">
    <property type="entry name" value="Homeodomain-like"/>
    <property type="match status" value="1"/>
</dbReference>
<dbReference type="Pfam" id="PF13565">
    <property type="entry name" value="HTH_32"/>
    <property type="match status" value="1"/>
</dbReference>
<comment type="caution">
    <text evidence="2">The sequence shown here is derived from an EMBL/GenBank/DDBJ whole genome shotgun (WGS) entry which is preliminary data.</text>
</comment>
<dbReference type="AlphaFoldDB" id="E6PLU4"/>
<dbReference type="InterPro" id="IPR038717">
    <property type="entry name" value="Tc1-like_DDE_dom"/>
</dbReference>
<feature type="domain" description="Tc1-like transposase DDE" evidence="1">
    <location>
        <begin position="167"/>
        <end position="312"/>
    </location>
</feature>
<accession>E6PLU4</accession>
<dbReference type="Pfam" id="PF13358">
    <property type="entry name" value="DDE_3"/>
    <property type="match status" value="1"/>
</dbReference>
<dbReference type="Gene3D" id="3.30.420.10">
    <property type="entry name" value="Ribonuclease H-like superfamily/Ribonuclease H"/>
    <property type="match status" value="1"/>
</dbReference>
<dbReference type="GO" id="GO:0003676">
    <property type="term" value="F:nucleic acid binding"/>
    <property type="evidence" value="ECO:0007669"/>
    <property type="project" value="InterPro"/>
</dbReference>
<proteinExistence type="predicted"/>
<dbReference type="NCBIfam" id="NF033545">
    <property type="entry name" value="transpos_IS630"/>
    <property type="match status" value="1"/>
</dbReference>
<gene>
    <name evidence="2" type="ORF">CARN2_2168</name>
</gene>
<sequence length="381" mass="43061">MAARYAGLQRNYEKFCLDGRLSAISRSRARIILSSVEGEANSSIAERLTPTQATVGKWRTRFIERRIAGLYDDVRPGPPRSIDDERIASLIKTTLHTKPANGSTHWSVRGVATQTGISKSSVQRYFQLFGLQPHRTEGFKLSHDPFFVEKLRDVVGLDLSPPDNALVLCVDEKSQCQALERTQPMLPMGFGYVEGVTHDDKRHGTTTLFAALNALNGAVLATCKPRHRHQEFLSFLREIDKAVPIELDVHCIVDNYATHSHPKVKAWLASRPRWHMHFIPTYSSWLKQVERLFALITDKAIRRGSFTSVKQLVQRVVASHNQNCQPFRWTATADSILEKCIDFAHVSAGQDTDMVALVNRRRASMWIQWHGVMRHKSAAAT</sequence>
<protein>
    <submittedName>
        <fullName evidence="2">Transposase, IS630 family</fullName>
    </submittedName>
</protein>
<organism evidence="2">
    <name type="scientific">mine drainage metagenome</name>
    <dbReference type="NCBI Taxonomy" id="410659"/>
    <lineage>
        <taxon>unclassified sequences</taxon>
        <taxon>metagenomes</taxon>
        <taxon>ecological metagenomes</taxon>
    </lineage>
</organism>
<reference evidence="2" key="1">
    <citation type="submission" date="2009-10" db="EMBL/GenBank/DDBJ databases">
        <title>Diversity of trophic interactions inside an arsenic-rich microbial ecosystem.</title>
        <authorList>
            <person name="Bertin P.N."/>
            <person name="Heinrich-Salmeron A."/>
            <person name="Pelletier E."/>
            <person name="Goulhen-Chollet F."/>
            <person name="Arsene-Ploetze F."/>
            <person name="Gallien S."/>
            <person name="Calteau A."/>
            <person name="Vallenet D."/>
            <person name="Casiot C."/>
            <person name="Chane-Woon-Ming B."/>
            <person name="Giloteaux L."/>
            <person name="Barakat M."/>
            <person name="Bonnefoy V."/>
            <person name="Bruneel O."/>
            <person name="Chandler M."/>
            <person name="Cleiss J."/>
            <person name="Duran R."/>
            <person name="Elbaz-Poulichet F."/>
            <person name="Fonknechten N."/>
            <person name="Lauga B."/>
            <person name="Mornico D."/>
            <person name="Ortet P."/>
            <person name="Schaeffer C."/>
            <person name="Siguier P."/>
            <person name="Alexander Thil Smith A."/>
            <person name="Van Dorsselaer A."/>
            <person name="Weissenbach J."/>
            <person name="Medigue C."/>
            <person name="Le Paslier D."/>
        </authorList>
    </citation>
    <scope>NUCLEOTIDE SEQUENCE</scope>
</reference>
<dbReference type="EMBL" id="CABM01000014">
    <property type="protein sequence ID" value="CBH95896.1"/>
    <property type="molecule type" value="Genomic_DNA"/>
</dbReference>
<dbReference type="InterPro" id="IPR009057">
    <property type="entry name" value="Homeodomain-like_sf"/>
</dbReference>
<evidence type="ECO:0000313" key="2">
    <source>
        <dbReference type="EMBL" id="CBH95896.1"/>
    </source>
</evidence>
<name>E6PLU4_9ZZZZ</name>
<dbReference type="InterPro" id="IPR047655">
    <property type="entry name" value="Transpos_IS630-like"/>
</dbReference>